<organism evidence="2 3">
    <name type="scientific">Amycolatopsis tolypomycina</name>
    <dbReference type="NCBI Taxonomy" id="208445"/>
    <lineage>
        <taxon>Bacteria</taxon>
        <taxon>Bacillati</taxon>
        <taxon>Actinomycetota</taxon>
        <taxon>Actinomycetes</taxon>
        <taxon>Pseudonocardiales</taxon>
        <taxon>Pseudonocardiaceae</taxon>
        <taxon>Amycolatopsis</taxon>
    </lineage>
</organism>
<reference evidence="3" key="1">
    <citation type="submission" date="2016-10" db="EMBL/GenBank/DDBJ databases">
        <authorList>
            <person name="Varghese N."/>
            <person name="Submissions S."/>
        </authorList>
    </citation>
    <scope>NUCLEOTIDE SEQUENCE [LARGE SCALE GENOMIC DNA]</scope>
    <source>
        <strain evidence="3">DSM 44544</strain>
    </source>
</reference>
<dbReference type="GO" id="GO:0003677">
    <property type="term" value="F:DNA binding"/>
    <property type="evidence" value="ECO:0007669"/>
    <property type="project" value="UniProtKB-KW"/>
</dbReference>
<dbReference type="InterPro" id="IPR007421">
    <property type="entry name" value="Schlafen_AlbA_2_dom"/>
</dbReference>
<name>A0A1H4PG71_9PSEU</name>
<sequence length="280" mass="30731">MALGVHFQNGRKHEHVALMFERDGSVVGTFNLEGGNPRSLSSARRHADETFLAAGAVVDWLEHIPADEDIDEDYWHINVRVTDDKVTVGAFCEAVKSLRAALCTFRGELGPDRRVEFRQKLLDGQFDDALGTPESDWLECKAELRLGHHDGNDKLTKAVSGFANGRRPGLLAVGLKTEPADGRDVITGITPVAARAHTAERYRKIIDEHISPVVLGLEIDVVPAGCGVVVLISIPAQPEHTKPFVVAKHEGTLIYERRGDRTVRLSTAEIRALLAAGWRN</sequence>
<keyword evidence="3" id="KW-1185">Reference proteome</keyword>
<evidence type="ECO:0000313" key="3">
    <source>
        <dbReference type="Proteomes" id="UP000199622"/>
    </source>
</evidence>
<dbReference type="InterPro" id="IPR038461">
    <property type="entry name" value="Schlafen_AlbA_2_dom_sf"/>
</dbReference>
<evidence type="ECO:0000313" key="2">
    <source>
        <dbReference type="EMBL" id="SEC06433.1"/>
    </source>
</evidence>
<dbReference type="EMBL" id="FNSO01000004">
    <property type="protein sequence ID" value="SEC06433.1"/>
    <property type="molecule type" value="Genomic_DNA"/>
</dbReference>
<dbReference type="Pfam" id="PF04326">
    <property type="entry name" value="SLFN_AlbA_2"/>
    <property type="match status" value="1"/>
</dbReference>
<evidence type="ECO:0000259" key="1">
    <source>
        <dbReference type="Pfam" id="PF04326"/>
    </source>
</evidence>
<proteinExistence type="predicted"/>
<gene>
    <name evidence="2" type="ORF">SAMN04489727_2428</name>
</gene>
<keyword evidence="2" id="KW-0238">DNA-binding</keyword>
<protein>
    <submittedName>
        <fullName evidence="2">Putative DNA-binding domain-containing protein</fullName>
    </submittedName>
</protein>
<dbReference type="Gene3D" id="3.30.950.30">
    <property type="entry name" value="Schlafen, AAA domain"/>
    <property type="match status" value="1"/>
</dbReference>
<dbReference type="Proteomes" id="UP000199622">
    <property type="component" value="Unassembled WGS sequence"/>
</dbReference>
<feature type="domain" description="Schlafen AlbA-2" evidence="1">
    <location>
        <begin position="134"/>
        <end position="265"/>
    </location>
</feature>
<accession>A0A1H4PG71</accession>
<dbReference type="AlphaFoldDB" id="A0A1H4PG71"/>